<accession>A0A8K0V5U2</accession>
<dbReference type="RefSeq" id="WP_202686296.1">
    <property type="nucleotide sequence ID" value="NZ_JAESVN010000001.1"/>
</dbReference>
<feature type="compositionally biased region" description="Polar residues" evidence="1">
    <location>
        <begin position="188"/>
        <end position="203"/>
    </location>
</feature>
<dbReference type="Proteomes" id="UP000648908">
    <property type="component" value="Unassembled WGS sequence"/>
</dbReference>
<feature type="domain" description="Bacterial Ig" evidence="2">
    <location>
        <begin position="594"/>
        <end position="664"/>
    </location>
</feature>
<proteinExistence type="predicted"/>
<gene>
    <name evidence="5" type="ORF">JL811_00660</name>
</gene>
<dbReference type="Gene3D" id="2.60.40.10">
    <property type="entry name" value="Immunoglobulins"/>
    <property type="match status" value="7"/>
</dbReference>
<feature type="domain" description="Biofilm-associated protein BapA-like prefix-like" evidence="4">
    <location>
        <begin position="30"/>
        <end position="111"/>
    </location>
</feature>
<reference evidence="5" key="1">
    <citation type="submission" date="2021-01" db="EMBL/GenBank/DDBJ databases">
        <title>Tabrizicola alba sp. nov. a motile alkaliphilic bacterium isolated from a soda lake.</title>
        <authorList>
            <person name="Szuroczki S."/>
            <person name="Abbaszade G."/>
            <person name="Schumann P."/>
            <person name="Toth E."/>
        </authorList>
    </citation>
    <scope>NUCLEOTIDE SEQUENCE</scope>
    <source>
        <strain evidence="5">DMG-N-6</strain>
    </source>
</reference>
<dbReference type="InterPro" id="IPR048051">
    <property type="entry name" value="BapA-like_prefix-like"/>
</dbReference>
<dbReference type="InterPro" id="IPR041498">
    <property type="entry name" value="Big_6"/>
</dbReference>
<sequence length="1061" mass="108386">MVKAIDFAVRNSAGGIVRGQVAGDGGSEFIQLGSGEAVSLNLSRSSVLAYERKGNDLVLKLTDGRSVVLSGFFDADAGQDNRLYLSTNGEVTEVNLTDGGNGLMYASYGPADTWSKYSQLDGLRFVEDNALAATEAYSDDTVGMGAFVPGLLGLGGAGAAAAIIGGGAIIGGLIGGGGGGSGPGRATPTVNEPDSTSELTTNTEDPKVIVSGTGEPGDTVVVTVGDQEQTTTIDEDGTWEVGFEGDNFPEDGTHEAEVVVTGPDFGPEELDGPTFVIDMTPPDVSVTEGTQSVGHIENLDDYADGVTLAGEGEPGAAIEVKVGEHVRTTTVSESGTWTVNFSQEQVAGGEYTIPVTVTATDPMGNQTVITDVLDIDTVPHPLNFNAVTGDDMINGAEAAGAVNVTGSTTAGAAVTVTMEGSSQTVTANGEGQWSVTYPAGTFQTGDHDRSFTATTVDRAGNTTITTHTVVVDTVTEVTFSTDLIAGDDVVNNDEAGGAITFTGQAEAGQTIVTVEWNGTTLPATVNGTGGWTVTFPAGSAPVANGMTTATVTATDAAGNTDSDTRSFMVDRSTNVAIDAGQAGGDDVVSGAEADGGITLTGTAEAGAAVEVTFQGVTRDVMADEDGTWSADFASSEITRGTHADQMVSVRATDPAGNVATGSHILQIDTEVTDFAVTSRSTGVDNVLNDEEAQEGLTVTGTVEAGATSVLVTFGDAGPYPATVSGGTWTLTIPAADIPPGETMVAMTAVATDRYGNVSDPITEMVEIDRIVDPFTREGGMIGGDGMLNAAEVANGLDLNGTAEAGSTVVIELANGASRTVTVGEDQSWSVRFEPGDLPQGEGGPALDITLTATDRAGNVASFTESVIVDTVAPGAPEVLGFSKIGSLVDGIRTEATDDNYEFIRVDQNGPNVQIGAEDGPYRGNPEITEFEFDTTVPDGSYLVVNTEDAAGNSSSTLMIVDNTTSTAVDLARAGLAQFDLSAIDLSWAPDAQLTISADQLIAMTGTENRLLVKGDSDDRVTITGPAEETGTEMVDGKSYTVYTLGSNGATLLLDDDIQTVI</sequence>
<evidence type="ECO:0000259" key="3">
    <source>
        <dbReference type="Pfam" id="PF19077"/>
    </source>
</evidence>
<dbReference type="Pfam" id="PF19077">
    <property type="entry name" value="Big_13"/>
    <property type="match status" value="1"/>
</dbReference>
<keyword evidence="6" id="KW-1185">Reference proteome</keyword>
<evidence type="ECO:0000313" key="6">
    <source>
        <dbReference type="Proteomes" id="UP000648908"/>
    </source>
</evidence>
<protein>
    <submittedName>
        <fullName evidence="5">BapA prefix-like domain-containing protein</fullName>
    </submittedName>
</protein>
<dbReference type="NCBIfam" id="NF033510">
    <property type="entry name" value="Ca_tandemer"/>
    <property type="match status" value="7"/>
</dbReference>
<dbReference type="InterPro" id="IPR044016">
    <property type="entry name" value="Big_13"/>
</dbReference>
<dbReference type="EMBL" id="JAESVN010000001">
    <property type="protein sequence ID" value="MBL4915716.1"/>
    <property type="molecule type" value="Genomic_DNA"/>
</dbReference>
<evidence type="ECO:0000259" key="2">
    <source>
        <dbReference type="Pfam" id="PF17936"/>
    </source>
</evidence>
<dbReference type="AlphaFoldDB" id="A0A8K0V5U2"/>
<feature type="domain" description="Bacterial Ig" evidence="2">
    <location>
        <begin position="303"/>
        <end position="371"/>
    </location>
</feature>
<evidence type="ECO:0000259" key="4">
    <source>
        <dbReference type="Pfam" id="PF22783"/>
    </source>
</evidence>
<name>A0A8K0V5U2_9RHOB</name>
<dbReference type="Pfam" id="PF22783">
    <property type="entry name" value="BapA_N"/>
    <property type="match status" value="1"/>
</dbReference>
<feature type="region of interest" description="Disordered" evidence="1">
    <location>
        <begin position="179"/>
        <end position="218"/>
    </location>
</feature>
<comment type="caution">
    <text evidence="5">The sequence shown here is derived from an EMBL/GenBank/DDBJ whole genome shotgun (WGS) entry which is preliminary data.</text>
</comment>
<feature type="domain" description="Bacterial Ig-like" evidence="3">
    <location>
        <begin position="500"/>
        <end position="570"/>
    </location>
</feature>
<dbReference type="NCBIfam" id="NF033677">
    <property type="entry name" value="biofilm_BapA_N"/>
    <property type="match status" value="1"/>
</dbReference>
<dbReference type="Pfam" id="PF17936">
    <property type="entry name" value="Big_6"/>
    <property type="match status" value="2"/>
</dbReference>
<dbReference type="InterPro" id="IPR013783">
    <property type="entry name" value="Ig-like_fold"/>
</dbReference>
<evidence type="ECO:0000256" key="1">
    <source>
        <dbReference type="SAM" id="MobiDB-lite"/>
    </source>
</evidence>
<evidence type="ECO:0000313" key="5">
    <source>
        <dbReference type="EMBL" id="MBL4915716.1"/>
    </source>
</evidence>
<organism evidence="5 6">
    <name type="scientific">Szabonella alba</name>
    <dbReference type="NCBI Taxonomy" id="2804194"/>
    <lineage>
        <taxon>Bacteria</taxon>
        <taxon>Pseudomonadati</taxon>
        <taxon>Pseudomonadota</taxon>
        <taxon>Alphaproteobacteria</taxon>
        <taxon>Rhodobacterales</taxon>
        <taxon>Paracoccaceae</taxon>
        <taxon>Szabonella</taxon>
    </lineage>
</organism>